<protein>
    <submittedName>
        <fullName evidence="2">Uncharacterized protein</fullName>
    </submittedName>
</protein>
<reference evidence="2" key="1">
    <citation type="journal article" date="2021" name="Nat. Commun.">
        <title>Genetic determinants of endophytism in the Arabidopsis root mycobiome.</title>
        <authorList>
            <person name="Mesny F."/>
            <person name="Miyauchi S."/>
            <person name="Thiergart T."/>
            <person name="Pickel B."/>
            <person name="Atanasova L."/>
            <person name="Karlsson M."/>
            <person name="Huettel B."/>
            <person name="Barry K.W."/>
            <person name="Haridas S."/>
            <person name="Chen C."/>
            <person name="Bauer D."/>
            <person name="Andreopoulos W."/>
            <person name="Pangilinan J."/>
            <person name="LaButti K."/>
            <person name="Riley R."/>
            <person name="Lipzen A."/>
            <person name="Clum A."/>
            <person name="Drula E."/>
            <person name="Henrissat B."/>
            <person name="Kohler A."/>
            <person name="Grigoriev I.V."/>
            <person name="Martin F.M."/>
            <person name="Hacquard S."/>
        </authorList>
    </citation>
    <scope>NUCLEOTIDE SEQUENCE</scope>
    <source>
        <strain evidence="2">MPI-SDFR-AT-0073</strain>
    </source>
</reference>
<dbReference type="EMBL" id="JAGPXC010000004">
    <property type="protein sequence ID" value="KAH6654251.1"/>
    <property type="molecule type" value="Genomic_DNA"/>
</dbReference>
<dbReference type="Proteomes" id="UP000758603">
    <property type="component" value="Unassembled WGS sequence"/>
</dbReference>
<comment type="caution">
    <text evidence="2">The sequence shown here is derived from an EMBL/GenBank/DDBJ whole genome shotgun (WGS) entry which is preliminary data.</text>
</comment>
<keyword evidence="3" id="KW-1185">Reference proteome</keyword>
<feature type="region of interest" description="Disordered" evidence="1">
    <location>
        <begin position="1"/>
        <end position="44"/>
    </location>
</feature>
<evidence type="ECO:0000256" key="1">
    <source>
        <dbReference type="SAM" id="MobiDB-lite"/>
    </source>
</evidence>
<dbReference type="GeneID" id="70134790"/>
<feature type="compositionally biased region" description="Basic and acidic residues" evidence="1">
    <location>
        <begin position="20"/>
        <end position="33"/>
    </location>
</feature>
<organism evidence="2 3">
    <name type="scientific">Truncatella angustata</name>
    <dbReference type="NCBI Taxonomy" id="152316"/>
    <lineage>
        <taxon>Eukaryota</taxon>
        <taxon>Fungi</taxon>
        <taxon>Dikarya</taxon>
        <taxon>Ascomycota</taxon>
        <taxon>Pezizomycotina</taxon>
        <taxon>Sordariomycetes</taxon>
        <taxon>Xylariomycetidae</taxon>
        <taxon>Amphisphaeriales</taxon>
        <taxon>Sporocadaceae</taxon>
        <taxon>Truncatella</taxon>
    </lineage>
</organism>
<dbReference type="RefSeq" id="XP_045958521.1">
    <property type="nucleotide sequence ID" value="XM_046105899.1"/>
</dbReference>
<sequence length="461" mass="50834">MSSNVGRYASGYSAGQALKGQEKKMKILPDKPEQVANTKRNAETPLTGLAKSARTDIKHNPSQVDNPLFDVGSSPFQAVSTRGFISNRVVSESQAALGDYIGKQRSEGLPAEQSFLSELTSRQTSRHVVHPGSSPYQASSPNDVNVFISRRVVLESDAALDDFLAERGFMKKATKQKVNDDESAVTCVDKSRLHATHAAPALVIRTRNAKATVVYSDDEILLLPEDGNIFYASATTATTPESDEHLIRKPSRKAATPSNRSHCSGWTAINHSRELRWEDTSVRKKAAALIQRPKRAVEAGNGVVWDSMIDPLWRLDTGLVFAAGRRRKAQEKAEQESIEAMLSSAKSETKVIKRKAVAKTSESTVAELEAQETPLWEDVLTVGSEDELFKIGPPPLPLEDPKAVPKPEDITPYGFPEAVSDPELWSGDDDEYWEGDDEEQWWEEEDYVENVCDAGEIPELQ</sequence>
<evidence type="ECO:0000313" key="2">
    <source>
        <dbReference type="EMBL" id="KAH6654251.1"/>
    </source>
</evidence>
<accession>A0A9P8UL99</accession>
<evidence type="ECO:0000313" key="3">
    <source>
        <dbReference type="Proteomes" id="UP000758603"/>
    </source>
</evidence>
<feature type="compositionally biased region" description="Basic and acidic residues" evidence="1">
    <location>
        <begin position="399"/>
        <end position="409"/>
    </location>
</feature>
<name>A0A9P8UL99_9PEZI</name>
<proteinExistence type="predicted"/>
<feature type="compositionally biased region" description="Acidic residues" evidence="1">
    <location>
        <begin position="426"/>
        <end position="439"/>
    </location>
</feature>
<dbReference type="OrthoDB" id="10684783at2759"/>
<feature type="region of interest" description="Disordered" evidence="1">
    <location>
        <begin position="393"/>
        <end position="439"/>
    </location>
</feature>
<dbReference type="AlphaFoldDB" id="A0A9P8UL99"/>
<gene>
    <name evidence="2" type="ORF">BKA67DRAFT_646005</name>
</gene>